<feature type="transmembrane region" description="Helical" evidence="7">
    <location>
        <begin position="218"/>
        <end position="241"/>
    </location>
</feature>
<dbReference type="RefSeq" id="WP_179421733.1">
    <property type="nucleotide sequence ID" value="NZ_JACCAB010000001.1"/>
</dbReference>
<evidence type="ECO:0000256" key="1">
    <source>
        <dbReference type="ARBA" id="ARBA00004651"/>
    </source>
</evidence>
<evidence type="ECO:0000256" key="3">
    <source>
        <dbReference type="ARBA" id="ARBA00022475"/>
    </source>
</evidence>
<comment type="similarity">
    <text evidence="2">Belongs to the polysaccharide synthase family.</text>
</comment>
<dbReference type="PANTHER" id="PTHR30250:SF10">
    <property type="entry name" value="LIPOPOLYSACCHARIDE BIOSYNTHESIS PROTEIN WZXC"/>
    <property type="match status" value="1"/>
</dbReference>
<feature type="transmembrane region" description="Helical" evidence="7">
    <location>
        <begin position="122"/>
        <end position="140"/>
    </location>
</feature>
<feature type="transmembrane region" description="Helical" evidence="7">
    <location>
        <begin position="52"/>
        <end position="76"/>
    </location>
</feature>
<evidence type="ECO:0000256" key="5">
    <source>
        <dbReference type="ARBA" id="ARBA00022989"/>
    </source>
</evidence>
<feature type="transmembrane region" description="Helical" evidence="7">
    <location>
        <begin position="392"/>
        <end position="410"/>
    </location>
</feature>
<dbReference type="InterPro" id="IPR050833">
    <property type="entry name" value="Poly_Biosynth_Transport"/>
</dbReference>
<dbReference type="Pfam" id="PF13440">
    <property type="entry name" value="Polysacc_synt_3"/>
    <property type="match status" value="1"/>
</dbReference>
<feature type="transmembrane region" description="Helical" evidence="7">
    <location>
        <begin position="324"/>
        <end position="347"/>
    </location>
</feature>
<keyword evidence="5 7" id="KW-1133">Transmembrane helix</keyword>
<dbReference type="PANTHER" id="PTHR30250">
    <property type="entry name" value="PST FAMILY PREDICTED COLANIC ACID TRANSPORTER"/>
    <property type="match status" value="1"/>
</dbReference>
<organism evidence="8 9">
    <name type="scientific">Pedococcus badiiscoriae</name>
    <dbReference type="NCBI Taxonomy" id="642776"/>
    <lineage>
        <taxon>Bacteria</taxon>
        <taxon>Bacillati</taxon>
        <taxon>Actinomycetota</taxon>
        <taxon>Actinomycetes</taxon>
        <taxon>Micrococcales</taxon>
        <taxon>Intrasporangiaceae</taxon>
        <taxon>Pedococcus</taxon>
    </lineage>
</organism>
<comment type="subcellular location">
    <subcellularLocation>
        <location evidence="1">Cell membrane</location>
        <topology evidence="1">Multi-pass membrane protein</topology>
    </subcellularLocation>
</comment>
<feature type="transmembrane region" description="Helical" evidence="7">
    <location>
        <begin position="88"/>
        <end position="110"/>
    </location>
</feature>
<name>A0A852WF26_9MICO</name>
<feature type="transmembrane region" description="Helical" evidence="7">
    <location>
        <begin position="290"/>
        <end position="312"/>
    </location>
</feature>
<dbReference type="EMBL" id="JACCAB010000001">
    <property type="protein sequence ID" value="NYG07379.1"/>
    <property type="molecule type" value="Genomic_DNA"/>
</dbReference>
<keyword evidence="9" id="KW-1185">Reference proteome</keyword>
<feature type="transmembrane region" description="Helical" evidence="7">
    <location>
        <begin position="152"/>
        <end position="172"/>
    </location>
</feature>
<evidence type="ECO:0000256" key="6">
    <source>
        <dbReference type="ARBA" id="ARBA00023136"/>
    </source>
</evidence>
<keyword evidence="3" id="KW-1003">Cell membrane</keyword>
<feature type="transmembrane region" description="Helical" evidence="7">
    <location>
        <begin position="261"/>
        <end position="278"/>
    </location>
</feature>
<protein>
    <submittedName>
        <fullName evidence="8">O-antigen/teichoic acid export membrane protein</fullName>
    </submittedName>
</protein>
<evidence type="ECO:0000313" key="9">
    <source>
        <dbReference type="Proteomes" id="UP000573599"/>
    </source>
</evidence>
<feature type="transmembrane region" description="Helical" evidence="7">
    <location>
        <begin position="20"/>
        <end position="46"/>
    </location>
</feature>
<reference evidence="8 9" key="1">
    <citation type="submission" date="2020-07" db="EMBL/GenBank/DDBJ databases">
        <title>Sequencing the genomes of 1000 actinobacteria strains.</title>
        <authorList>
            <person name="Klenk H.-P."/>
        </authorList>
    </citation>
    <scope>NUCLEOTIDE SEQUENCE [LARGE SCALE GENOMIC DNA]</scope>
    <source>
        <strain evidence="8 9">DSM 23987</strain>
    </source>
</reference>
<keyword evidence="6 7" id="KW-0472">Membrane</keyword>
<sequence length="494" mass="51862">MTDNSMPSDLPLGRQVRRGLAWSVLGGILLRSTNLIVGIVMARLLAPEAFGVFAVSLTVMVILMAVSELGLTADLVKAADFDAKAPTITTLSVLTGGFLTLLLLAAAGPLASAMGTPSAAPVIRALSFVLLISGVAVEPYSFMLRHFQQKKIFATHVVAFFVSTSALVLLVLDGWGPMALAVSRLLAHGISTAMQFVLTGRRLRLGFRREEARSSLQFGLPVAGVNLIGVVFLGVDNIVIARVAGEVALGLYTLAFNISNWPTTIIGNAIAGVSLPAYARTATDRLHEVVEASVSVTWAAALFIGVALAALARPLIDLVYGSKWLPAAGVLGLLGLFGAFKVVADLMSNLLFSQGRSRAVMWVNLGSVALVLPTMIFMTIRWGMEGTGGARLLVAGIATAPLLLVALRVLPHTGAAVVRASWRPTLAAVPVGIVGRVISDAMPSPLASLVVGGTAMALLYVALLFHWVRPHVESALGRSRRQRVDDPSADSSEA</sequence>
<gene>
    <name evidence="8" type="ORF">BJ986_001866</name>
</gene>
<dbReference type="GO" id="GO:0005886">
    <property type="term" value="C:plasma membrane"/>
    <property type="evidence" value="ECO:0007669"/>
    <property type="project" value="UniProtKB-SubCell"/>
</dbReference>
<accession>A0A852WF26</accession>
<evidence type="ECO:0000313" key="8">
    <source>
        <dbReference type="EMBL" id="NYG07379.1"/>
    </source>
</evidence>
<feature type="transmembrane region" description="Helical" evidence="7">
    <location>
        <begin position="445"/>
        <end position="468"/>
    </location>
</feature>
<comment type="caution">
    <text evidence="8">The sequence shown here is derived from an EMBL/GenBank/DDBJ whole genome shotgun (WGS) entry which is preliminary data.</text>
</comment>
<feature type="transmembrane region" description="Helical" evidence="7">
    <location>
        <begin position="359"/>
        <end position="380"/>
    </location>
</feature>
<keyword evidence="4 7" id="KW-0812">Transmembrane</keyword>
<evidence type="ECO:0000256" key="2">
    <source>
        <dbReference type="ARBA" id="ARBA00007430"/>
    </source>
</evidence>
<dbReference type="AlphaFoldDB" id="A0A852WF26"/>
<proteinExistence type="inferred from homology"/>
<dbReference type="Proteomes" id="UP000573599">
    <property type="component" value="Unassembled WGS sequence"/>
</dbReference>
<evidence type="ECO:0000256" key="7">
    <source>
        <dbReference type="SAM" id="Phobius"/>
    </source>
</evidence>
<evidence type="ECO:0000256" key="4">
    <source>
        <dbReference type="ARBA" id="ARBA00022692"/>
    </source>
</evidence>